<organism evidence="9 10">
    <name type="scientific">Actinia tenebrosa</name>
    <name type="common">Australian red waratah sea anemone</name>
    <dbReference type="NCBI Taxonomy" id="6105"/>
    <lineage>
        <taxon>Eukaryota</taxon>
        <taxon>Metazoa</taxon>
        <taxon>Cnidaria</taxon>
        <taxon>Anthozoa</taxon>
        <taxon>Hexacorallia</taxon>
        <taxon>Actiniaria</taxon>
        <taxon>Actiniidae</taxon>
        <taxon>Actinia</taxon>
    </lineage>
</organism>
<dbReference type="RefSeq" id="XP_031558888.1">
    <property type="nucleotide sequence ID" value="XM_031703028.1"/>
</dbReference>
<feature type="coiled-coil region" evidence="6">
    <location>
        <begin position="79"/>
        <end position="106"/>
    </location>
</feature>
<protein>
    <submittedName>
        <fullName evidence="10">Uncharacterized protein LOC116295256</fullName>
    </submittedName>
</protein>
<evidence type="ECO:0000259" key="8">
    <source>
        <dbReference type="PROSITE" id="PS50809"/>
    </source>
</evidence>
<dbReference type="GO" id="GO:0043565">
    <property type="term" value="F:sequence-specific DNA binding"/>
    <property type="evidence" value="ECO:0007669"/>
    <property type="project" value="InterPro"/>
</dbReference>
<dbReference type="GO" id="GO:0043130">
    <property type="term" value="F:ubiquitin binding"/>
    <property type="evidence" value="ECO:0007669"/>
    <property type="project" value="InterPro"/>
</dbReference>
<dbReference type="OrthoDB" id="5945705at2759"/>
<dbReference type="InterPro" id="IPR036407">
    <property type="entry name" value="DM_DNA-bd_sf"/>
</dbReference>
<sequence length="304" mass="33790">MEQRTKRTCVKCRFHGKVVPLKDHKSNCPYKLCSCEQCSTHDKSKEGKRLANQPQTTNASCTQTVLDVAEVDLSSKVVAKNMSVTAKKTEQKKKQLEKHRELYAKVNEFSKDISSAVPDMNPLQVMKTALQLHQSGLSTAKPKARSKEREAWQAMPDLPIPSARKSYILEEDKLDHLYGAFPDVSRSTLASLLIHEKGDINRVITSWMVSDEESSTESSVADVFMNEELAVADIATKTSISKQELNSILDNVKNQELGTGANILSFHSREARQQAPSVTCTGFTSKHGNDNTFSRALSSQTDND</sequence>
<gene>
    <name evidence="10" type="primary">LOC116295256</name>
</gene>
<evidence type="ECO:0000256" key="6">
    <source>
        <dbReference type="SAM" id="Coils"/>
    </source>
</evidence>
<feature type="region of interest" description="Disordered" evidence="7">
    <location>
        <begin position="279"/>
        <end position="304"/>
    </location>
</feature>
<evidence type="ECO:0000256" key="4">
    <source>
        <dbReference type="ARBA" id="ARBA00023242"/>
    </source>
</evidence>
<dbReference type="Proteomes" id="UP000515163">
    <property type="component" value="Unplaced"/>
</dbReference>
<evidence type="ECO:0000256" key="7">
    <source>
        <dbReference type="SAM" id="MobiDB-lite"/>
    </source>
</evidence>
<dbReference type="PROSITE" id="PS50809">
    <property type="entry name" value="DM_2"/>
    <property type="match status" value="1"/>
</dbReference>
<keyword evidence="2 5" id="KW-0862">Zinc</keyword>
<keyword evidence="3 5" id="KW-0238">DNA-binding</keyword>
<dbReference type="GeneID" id="116295256"/>
<dbReference type="InterPro" id="IPR003892">
    <property type="entry name" value="CUE"/>
</dbReference>
<keyword evidence="6" id="KW-0175">Coiled coil</keyword>
<name>A0A6P8HUG1_ACTTE</name>
<dbReference type="AlphaFoldDB" id="A0A6P8HUG1"/>
<accession>A0A6P8HUG1</accession>
<dbReference type="Pfam" id="PF00751">
    <property type="entry name" value="DM"/>
    <property type="match status" value="1"/>
</dbReference>
<evidence type="ECO:0000256" key="2">
    <source>
        <dbReference type="ARBA" id="ARBA00022833"/>
    </source>
</evidence>
<feature type="DNA-binding region" description="DM" evidence="5">
    <location>
        <begin position="9"/>
        <end position="58"/>
    </location>
</feature>
<keyword evidence="4 5" id="KW-0539">Nucleus</keyword>
<dbReference type="SUPFAM" id="SSF82927">
    <property type="entry name" value="Cysteine-rich DNA binding domain, (DM domain)"/>
    <property type="match status" value="1"/>
</dbReference>
<proteinExistence type="predicted"/>
<dbReference type="InParanoid" id="A0A6P8HUG1"/>
<dbReference type="Gene3D" id="4.10.1040.10">
    <property type="entry name" value="DM DNA-binding domain"/>
    <property type="match status" value="1"/>
</dbReference>
<evidence type="ECO:0000313" key="10">
    <source>
        <dbReference type="RefSeq" id="XP_031558888.1"/>
    </source>
</evidence>
<feature type="non-terminal residue" evidence="10">
    <location>
        <position position="304"/>
    </location>
</feature>
<dbReference type="InterPro" id="IPR001275">
    <property type="entry name" value="DM_DNA-bd"/>
</dbReference>
<feature type="domain" description="DM" evidence="8">
    <location>
        <begin position="9"/>
        <end position="58"/>
    </location>
</feature>
<evidence type="ECO:0000256" key="3">
    <source>
        <dbReference type="ARBA" id="ARBA00023125"/>
    </source>
</evidence>
<comment type="subcellular location">
    <subcellularLocation>
        <location evidence="5">Nucleus</location>
    </subcellularLocation>
</comment>
<reference evidence="10" key="1">
    <citation type="submission" date="2025-08" db="UniProtKB">
        <authorList>
            <consortium name="RefSeq"/>
        </authorList>
    </citation>
    <scope>IDENTIFICATION</scope>
    <source>
        <tissue evidence="10">Tentacle</tissue>
    </source>
</reference>
<dbReference type="SMART" id="SM00301">
    <property type="entry name" value="DM"/>
    <property type="match status" value="1"/>
</dbReference>
<dbReference type="GO" id="GO:0046872">
    <property type="term" value="F:metal ion binding"/>
    <property type="evidence" value="ECO:0007669"/>
    <property type="project" value="UniProtKB-KW"/>
</dbReference>
<dbReference type="GO" id="GO:0005634">
    <property type="term" value="C:nucleus"/>
    <property type="evidence" value="ECO:0007669"/>
    <property type="project" value="UniProtKB-SubCell"/>
</dbReference>
<dbReference type="GO" id="GO:0006355">
    <property type="term" value="P:regulation of DNA-templated transcription"/>
    <property type="evidence" value="ECO:0007669"/>
    <property type="project" value="InterPro"/>
</dbReference>
<dbReference type="CDD" id="cd14279">
    <property type="entry name" value="CUE"/>
    <property type="match status" value="1"/>
</dbReference>
<evidence type="ECO:0000256" key="1">
    <source>
        <dbReference type="ARBA" id="ARBA00022723"/>
    </source>
</evidence>
<dbReference type="KEGG" id="aten:116295256"/>
<dbReference type="Pfam" id="PF02845">
    <property type="entry name" value="CUE"/>
    <property type="match status" value="1"/>
</dbReference>
<keyword evidence="1 5" id="KW-0479">Metal-binding</keyword>
<evidence type="ECO:0000256" key="5">
    <source>
        <dbReference type="PROSITE-ProRule" id="PRU00070"/>
    </source>
</evidence>
<keyword evidence="9" id="KW-1185">Reference proteome</keyword>
<dbReference type="PROSITE" id="PS40000">
    <property type="entry name" value="DM_1"/>
    <property type="match status" value="1"/>
</dbReference>
<evidence type="ECO:0000313" key="9">
    <source>
        <dbReference type="Proteomes" id="UP000515163"/>
    </source>
</evidence>